<proteinExistence type="predicted"/>
<dbReference type="Pfam" id="PF14198">
    <property type="entry name" value="TnpV"/>
    <property type="match status" value="1"/>
</dbReference>
<comment type="caution">
    <text evidence="1">The sequence shown here is derived from an EMBL/GenBank/DDBJ whole genome shotgun (WGS) entry which is preliminary data.</text>
</comment>
<reference evidence="1 2" key="1">
    <citation type="submission" date="2017-09" db="EMBL/GenBank/DDBJ databases">
        <title>High-quality draft genome sequence of Butyrivibrio fibrisolvens INBov1, isolated from cow rumen.</title>
        <authorList>
            <person name="Rodriguez Hernaez J."/>
            <person name="Rivarola M."/>
            <person name="Paniego N."/>
            <person name="Cravero S."/>
            <person name="Ceron Cucchi M."/>
            <person name="Martinez M.C."/>
        </authorList>
    </citation>
    <scope>NUCLEOTIDE SEQUENCE [LARGE SCALE GENOMIC DNA]</scope>
    <source>
        <strain evidence="1 2">INBov1</strain>
    </source>
</reference>
<dbReference type="Proteomes" id="UP000245488">
    <property type="component" value="Chromosome"/>
</dbReference>
<dbReference type="AlphaFoldDB" id="A0A317G6W5"/>
<name>A0A317G6W5_BUTFI</name>
<gene>
    <name evidence="1" type="ORF">CPT75_10735</name>
</gene>
<protein>
    <submittedName>
        <fullName evidence="1">TnpV protein</fullName>
    </submittedName>
</protein>
<dbReference type="InterPro" id="IPR026989">
    <property type="entry name" value="TnpV"/>
</dbReference>
<keyword evidence="2" id="KW-1185">Reference proteome</keyword>
<dbReference type="EMBL" id="NXNG01000001">
    <property type="protein sequence ID" value="PWT29397.1"/>
    <property type="molecule type" value="Genomic_DNA"/>
</dbReference>
<organism evidence="1 2">
    <name type="scientific">Butyrivibrio fibrisolvens</name>
    <dbReference type="NCBI Taxonomy" id="831"/>
    <lineage>
        <taxon>Bacteria</taxon>
        <taxon>Bacillati</taxon>
        <taxon>Bacillota</taxon>
        <taxon>Clostridia</taxon>
        <taxon>Lachnospirales</taxon>
        <taxon>Lachnospiraceae</taxon>
        <taxon>Butyrivibrio</taxon>
    </lineage>
</organism>
<sequence>MTMELTYMQSGDYLIPNLIANSEPEEPLTKYGLMRRNFLKEHRRGTYSGMMLEGNLKEHCLMIQKQAEERMDLLTSQMAKSQGVNEALKASDQMKWVGLMNNIRASAEEIVLSELIYS</sequence>
<accession>A0A317G6W5</accession>
<evidence type="ECO:0000313" key="1">
    <source>
        <dbReference type="EMBL" id="PWT29397.1"/>
    </source>
</evidence>
<evidence type="ECO:0000313" key="2">
    <source>
        <dbReference type="Proteomes" id="UP000245488"/>
    </source>
</evidence>